<keyword evidence="2" id="KW-0238">DNA-binding</keyword>
<dbReference type="InterPro" id="IPR002577">
    <property type="entry name" value="HTH_HxlR"/>
</dbReference>
<dbReference type="EMBL" id="VCQV01000014">
    <property type="protein sequence ID" value="TWP36111.1"/>
    <property type="molecule type" value="Genomic_DNA"/>
</dbReference>
<dbReference type="PANTHER" id="PTHR33204">
    <property type="entry name" value="TRANSCRIPTIONAL REGULATOR, MARR FAMILY"/>
    <property type="match status" value="1"/>
</dbReference>
<comment type="caution">
    <text evidence="5">The sequence shown here is derived from an EMBL/GenBank/DDBJ whole genome shotgun (WGS) entry which is preliminary data.</text>
</comment>
<evidence type="ECO:0000256" key="2">
    <source>
        <dbReference type="ARBA" id="ARBA00023125"/>
    </source>
</evidence>
<evidence type="ECO:0000313" key="6">
    <source>
        <dbReference type="Proteomes" id="UP000320244"/>
    </source>
</evidence>
<feature type="domain" description="HTH hxlR-type" evidence="4">
    <location>
        <begin position="2"/>
        <end position="100"/>
    </location>
</feature>
<protein>
    <submittedName>
        <fullName evidence="5">Helix-turn-helix transcriptional regulator</fullName>
    </submittedName>
</protein>
<keyword evidence="1" id="KW-0805">Transcription regulation</keyword>
<organism evidence="5 6">
    <name type="scientific">Leekyejoonella antrihumi</name>
    <dbReference type="NCBI Taxonomy" id="1660198"/>
    <lineage>
        <taxon>Bacteria</taxon>
        <taxon>Bacillati</taxon>
        <taxon>Actinomycetota</taxon>
        <taxon>Actinomycetes</taxon>
        <taxon>Micrococcales</taxon>
        <taxon>Dermacoccaceae</taxon>
        <taxon>Leekyejoonella</taxon>
    </lineage>
</organism>
<reference evidence="5 6" key="1">
    <citation type="submission" date="2019-05" db="EMBL/GenBank/DDBJ databases">
        <authorList>
            <person name="Lee S.D."/>
        </authorList>
    </citation>
    <scope>NUCLEOTIDE SEQUENCE [LARGE SCALE GENOMIC DNA]</scope>
    <source>
        <strain evidence="5 6">C5-26</strain>
    </source>
</reference>
<accession>A0A563E1M8</accession>
<keyword evidence="6" id="KW-1185">Reference proteome</keyword>
<gene>
    <name evidence="5" type="ORF">FGL98_11630</name>
</gene>
<dbReference type="InterPro" id="IPR036390">
    <property type="entry name" value="WH_DNA-bd_sf"/>
</dbReference>
<keyword evidence="3" id="KW-0804">Transcription</keyword>
<dbReference type="Gene3D" id="1.10.10.10">
    <property type="entry name" value="Winged helix-like DNA-binding domain superfamily/Winged helix DNA-binding domain"/>
    <property type="match status" value="1"/>
</dbReference>
<dbReference type="OrthoDB" id="9800966at2"/>
<proteinExistence type="predicted"/>
<dbReference type="Pfam" id="PF01638">
    <property type="entry name" value="HxlR"/>
    <property type="match status" value="1"/>
</dbReference>
<sequence>MCDAALKRAFTFLGKRWNGIILATLQAGPAGFTELRRAVSGISDSVLADRLAELVAVGLVQRVVTEGPPVSVHYNLTERGRALLPTLEELTTWAEANLPV</sequence>
<reference evidence="5 6" key="2">
    <citation type="submission" date="2019-08" db="EMBL/GenBank/DDBJ databases">
        <title>Jejuicoccus antrihumi gen. nov., sp. nov., a new member of the family Dermacoccaceae isolated from a cave.</title>
        <authorList>
            <person name="Schumann P."/>
            <person name="Kim I.S."/>
        </authorList>
    </citation>
    <scope>NUCLEOTIDE SEQUENCE [LARGE SCALE GENOMIC DNA]</scope>
    <source>
        <strain evidence="5 6">C5-26</strain>
    </source>
</reference>
<evidence type="ECO:0000256" key="3">
    <source>
        <dbReference type="ARBA" id="ARBA00023163"/>
    </source>
</evidence>
<dbReference type="PANTHER" id="PTHR33204:SF37">
    <property type="entry name" value="HTH-TYPE TRANSCRIPTIONAL REGULATOR YODB"/>
    <property type="match status" value="1"/>
</dbReference>
<dbReference type="AlphaFoldDB" id="A0A563E1M8"/>
<dbReference type="GO" id="GO:0003677">
    <property type="term" value="F:DNA binding"/>
    <property type="evidence" value="ECO:0007669"/>
    <property type="project" value="UniProtKB-KW"/>
</dbReference>
<evidence type="ECO:0000259" key="4">
    <source>
        <dbReference type="PROSITE" id="PS51118"/>
    </source>
</evidence>
<dbReference type="InterPro" id="IPR036388">
    <property type="entry name" value="WH-like_DNA-bd_sf"/>
</dbReference>
<dbReference type="Proteomes" id="UP000320244">
    <property type="component" value="Unassembled WGS sequence"/>
</dbReference>
<dbReference type="PROSITE" id="PS51118">
    <property type="entry name" value="HTH_HXLR"/>
    <property type="match status" value="1"/>
</dbReference>
<dbReference type="SUPFAM" id="SSF46785">
    <property type="entry name" value="Winged helix' DNA-binding domain"/>
    <property type="match status" value="1"/>
</dbReference>
<name>A0A563E1M8_9MICO</name>
<evidence type="ECO:0000313" key="5">
    <source>
        <dbReference type="EMBL" id="TWP36111.1"/>
    </source>
</evidence>
<evidence type="ECO:0000256" key="1">
    <source>
        <dbReference type="ARBA" id="ARBA00023015"/>
    </source>
</evidence>